<evidence type="ECO:0000313" key="1">
    <source>
        <dbReference type="EMBL" id="GMN40127.1"/>
    </source>
</evidence>
<organism evidence="1 2">
    <name type="scientific">Ficus carica</name>
    <name type="common">Common fig</name>
    <dbReference type="NCBI Taxonomy" id="3494"/>
    <lineage>
        <taxon>Eukaryota</taxon>
        <taxon>Viridiplantae</taxon>
        <taxon>Streptophyta</taxon>
        <taxon>Embryophyta</taxon>
        <taxon>Tracheophyta</taxon>
        <taxon>Spermatophyta</taxon>
        <taxon>Magnoliopsida</taxon>
        <taxon>eudicotyledons</taxon>
        <taxon>Gunneridae</taxon>
        <taxon>Pentapetalae</taxon>
        <taxon>rosids</taxon>
        <taxon>fabids</taxon>
        <taxon>Rosales</taxon>
        <taxon>Moraceae</taxon>
        <taxon>Ficeae</taxon>
        <taxon>Ficus</taxon>
    </lineage>
</organism>
<keyword evidence="2" id="KW-1185">Reference proteome</keyword>
<comment type="caution">
    <text evidence="1">The sequence shown here is derived from an EMBL/GenBank/DDBJ whole genome shotgun (WGS) entry which is preliminary data.</text>
</comment>
<protein>
    <submittedName>
        <fullName evidence="1">Uncharacterized protein</fullName>
    </submittedName>
</protein>
<gene>
    <name evidence="1" type="ORF">TIFTF001_009355</name>
</gene>
<name>A0AA87ZTN9_FICCA</name>
<dbReference type="EMBL" id="BTGU01000010">
    <property type="protein sequence ID" value="GMN40127.1"/>
    <property type="molecule type" value="Genomic_DNA"/>
</dbReference>
<proteinExistence type="predicted"/>
<evidence type="ECO:0000313" key="2">
    <source>
        <dbReference type="Proteomes" id="UP001187192"/>
    </source>
</evidence>
<reference evidence="1" key="1">
    <citation type="submission" date="2023-07" db="EMBL/GenBank/DDBJ databases">
        <title>draft genome sequence of fig (Ficus carica).</title>
        <authorList>
            <person name="Takahashi T."/>
            <person name="Nishimura K."/>
        </authorList>
    </citation>
    <scope>NUCLEOTIDE SEQUENCE</scope>
</reference>
<dbReference type="AlphaFoldDB" id="A0AA87ZTN9"/>
<sequence length="39" mass="4434">MTTDVGHWVSSWVLPAFSPPLTEEGESKETANHWVSSWF</sequence>
<accession>A0AA87ZTN9</accession>
<dbReference type="Proteomes" id="UP001187192">
    <property type="component" value="Unassembled WGS sequence"/>
</dbReference>